<dbReference type="GO" id="GO:0005829">
    <property type="term" value="C:cytosol"/>
    <property type="evidence" value="ECO:0007669"/>
    <property type="project" value="TreeGrafter"/>
</dbReference>
<dbReference type="Gene3D" id="3.30.420.10">
    <property type="entry name" value="Ribonuclease H-like superfamily/Ribonuclease H"/>
    <property type="match status" value="1"/>
</dbReference>
<name>A0A5C1QFT6_9SPIO</name>
<dbReference type="AlphaFoldDB" id="A0A5C1QFT6"/>
<dbReference type="Pfam" id="PF00929">
    <property type="entry name" value="RNase_T"/>
    <property type="match status" value="1"/>
</dbReference>
<dbReference type="KEGG" id="sper:EW093_16545"/>
<dbReference type="GO" id="GO:0003887">
    <property type="term" value="F:DNA-directed DNA polymerase activity"/>
    <property type="evidence" value="ECO:0007669"/>
    <property type="project" value="InterPro"/>
</dbReference>
<accession>A0A5C1QFT6</accession>
<dbReference type="RefSeq" id="WP_149569461.1">
    <property type="nucleotide sequence ID" value="NZ_CP035807.1"/>
</dbReference>
<dbReference type="GO" id="GO:0045004">
    <property type="term" value="P:DNA replication proofreading"/>
    <property type="evidence" value="ECO:0007669"/>
    <property type="project" value="TreeGrafter"/>
</dbReference>
<dbReference type="OrthoDB" id="9804290at2"/>
<sequence>MLILNNYKELYNTKKEIVVFDLETTGLNPKSERIIEIGALKIRDNEIVDRLSMLVNPGIPVPFYSTKVNGITTDMLIGCISDIEGVKQFIEFSKNCIIVAHNISFDIGFINSYLERANTPILENMLVDTVRLARKAFPGEKKYSLGIIASRLNIDVLNAHRAEDDARVCYELYTMCINKLKNTEMI</sequence>
<dbReference type="GO" id="GO:0003677">
    <property type="term" value="F:DNA binding"/>
    <property type="evidence" value="ECO:0007669"/>
    <property type="project" value="InterPro"/>
</dbReference>
<dbReference type="NCBIfam" id="TIGR00573">
    <property type="entry name" value="dnaq"/>
    <property type="match status" value="1"/>
</dbReference>
<dbReference type="PANTHER" id="PTHR30231">
    <property type="entry name" value="DNA POLYMERASE III SUBUNIT EPSILON"/>
    <property type="match status" value="1"/>
</dbReference>
<comment type="function">
    <text evidence="1">DNA polymerase III is a complex, multichain enzyme responsible for most of the replicative synthesis in bacteria. The epsilon subunit contain the editing function and is a proofreading 3'-5' exonuclease.</text>
</comment>
<dbReference type="PANTHER" id="PTHR30231:SF41">
    <property type="entry name" value="DNA POLYMERASE III SUBUNIT EPSILON"/>
    <property type="match status" value="1"/>
</dbReference>
<organism evidence="4 5">
    <name type="scientific">Thiospirochaeta perfilievii</name>
    <dbReference type="NCBI Taxonomy" id="252967"/>
    <lineage>
        <taxon>Bacteria</taxon>
        <taxon>Pseudomonadati</taxon>
        <taxon>Spirochaetota</taxon>
        <taxon>Spirochaetia</taxon>
        <taxon>Spirochaetales</taxon>
        <taxon>Spirochaetaceae</taxon>
        <taxon>Thiospirochaeta</taxon>
    </lineage>
</organism>
<evidence type="ECO:0000313" key="5">
    <source>
        <dbReference type="Proteomes" id="UP000323824"/>
    </source>
</evidence>
<reference evidence="4 5" key="1">
    <citation type="submission" date="2019-02" db="EMBL/GenBank/DDBJ databases">
        <authorList>
            <person name="Fomenkov A."/>
            <person name="Dubinina G."/>
            <person name="Grabovich M."/>
            <person name="Vincze T."/>
            <person name="Roberts R.J."/>
        </authorList>
    </citation>
    <scope>NUCLEOTIDE SEQUENCE [LARGE SCALE GENOMIC DNA]</scope>
    <source>
        <strain evidence="4 5">P</strain>
    </source>
</reference>
<keyword evidence="4" id="KW-0269">Exonuclease</keyword>
<dbReference type="InterPro" id="IPR036397">
    <property type="entry name" value="RNaseH_sf"/>
</dbReference>
<evidence type="ECO:0000256" key="1">
    <source>
        <dbReference type="ARBA" id="ARBA00025483"/>
    </source>
</evidence>
<keyword evidence="4" id="KW-0540">Nuclease</keyword>
<gene>
    <name evidence="4" type="ORF">EW093_16545</name>
</gene>
<comment type="subunit">
    <text evidence="2">DNA polymerase III contains a core (composed of alpha, epsilon and theta chains) that associates with a tau subunit. This core dimerizes to form the POLIII' complex. PolIII' associates with the gamma complex (composed of gamma, delta, delta', psi and chi chains) and with the beta chain to form the complete DNA polymerase III complex.</text>
</comment>
<dbReference type="SUPFAM" id="SSF53098">
    <property type="entry name" value="Ribonuclease H-like"/>
    <property type="match status" value="1"/>
</dbReference>
<evidence type="ECO:0000256" key="2">
    <source>
        <dbReference type="ARBA" id="ARBA00026073"/>
    </source>
</evidence>
<keyword evidence="4" id="KW-0378">Hydrolase</keyword>
<dbReference type="GO" id="GO:0008408">
    <property type="term" value="F:3'-5' exonuclease activity"/>
    <property type="evidence" value="ECO:0007669"/>
    <property type="project" value="TreeGrafter"/>
</dbReference>
<evidence type="ECO:0000313" key="4">
    <source>
        <dbReference type="EMBL" id="QEN06228.1"/>
    </source>
</evidence>
<dbReference type="EMBL" id="CP035807">
    <property type="protein sequence ID" value="QEN06228.1"/>
    <property type="molecule type" value="Genomic_DNA"/>
</dbReference>
<dbReference type="SMART" id="SM00479">
    <property type="entry name" value="EXOIII"/>
    <property type="match status" value="1"/>
</dbReference>
<dbReference type="InterPro" id="IPR006054">
    <property type="entry name" value="DnaQ"/>
</dbReference>
<feature type="domain" description="Exonuclease" evidence="3">
    <location>
        <begin position="16"/>
        <end position="182"/>
    </location>
</feature>
<dbReference type="Proteomes" id="UP000323824">
    <property type="component" value="Chromosome"/>
</dbReference>
<evidence type="ECO:0000259" key="3">
    <source>
        <dbReference type="SMART" id="SM00479"/>
    </source>
</evidence>
<dbReference type="InterPro" id="IPR013520">
    <property type="entry name" value="Ribonucl_H"/>
</dbReference>
<dbReference type="InterPro" id="IPR012337">
    <property type="entry name" value="RNaseH-like_sf"/>
</dbReference>
<dbReference type="CDD" id="cd06127">
    <property type="entry name" value="DEDDh"/>
    <property type="match status" value="1"/>
</dbReference>
<keyword evidence="5" id="KW-1185">Reference proteome</keyword>
<dbReference type="FunFam" id="3.30.420.10:FF:000045">
    <property type="entry name" value="3'-5' exonuclease DinG"/>
    <property type="match status" value="1"/>
</dbReference>
<proteinExistence type="predicted"/>
<protein>
    <submittedName>
        <fullName evidence="4">3'-5' exonuclease</fullName>
    </submittedName>
</protein>
<reference evidence="4 5" key="2">
    <citation type="submission" date="2019-09" db="EMBL/GenBank/DDBJ databases">
        <title>Complete Genome Sequence and Methylome Analysis of free living Spirochaetas.</title>
        <authorList>
            <person name="Leshcheva N."/>
            <person name="Mikheeva N."/>
        </authorList>
    </citation>
    <scope>NUCLEOTIDE SEQUENCE [LARGE SCALE GENOMIC DNA]</scope>
    <source>
        <strain evidence="4 5">P</strain>
    </source>
</reference>